<evidence type="ECO:0000256" key="7">
    <source>
        <dbReference type="ARBA" id="ARBA00044502"/>
    </source>
</evidence>
<sequence length="255" mass="28264">MMKAVSILTALTLAAVTSAHISIYGVWINGEFQGDGRHVYERTKFNIETNGPVRNPDWSYIACHTLGNREQHKWLEVKAGDTFAPEWFWSKRGDMYSGNHVGPLLVYMAPAVSTGVNTPNIWTKLYHYGYNATDQFWADDYFKKDATPTRGHHFVTIPDVPAGDYLIRSEIITLQEAWALNGAQHYPSCVQVRVTTDGKKTLPGGVSFPGTYLPNQPGLRWPPYGTEIADPTNYPLPGGDVWEGSPGGGIYGLNA</sequence>
<dbReference type="EMBL" id="QPFP01000050">
    <property type="protein sequence ID" value="TEB26281.1"/>
    <property type="molecule type" value="Genomic_DNA"/>
</dbReference>
<keyword evidence="3 8" id="KW-0136">Cellulose degradation</keyword>
<accession>A0A4Y7SX46</accession>
<dbReference type="GO" id="GO:0030245">
    <property type="term" value="P:cellulose catabolic process"/>
    <property type="evidence" value="ECO:0007669"/>
    <property type="project" value="UniProtKB-UniRule"/>
</dbReference>
<feature type="chain" id="PRO_5021469385" description="AA9 family lytic polysaccharide monooxygenase" evidence="9">
    <location>
        <begin position="20"/>
        <end position="255"/>
    </location>
</feature>
<dbReference type="InterPro" id="IPR005103">
    <property type="entry name" value="AA9_LPMO"/>
</dbReference>
<evidence type="ECO:0000313" key="12">
    <source>
        <dbReference type="Proteomes" id="UP000298030"/>
    </source>
</evidence>
<keyword evidence="12" id="KW-1185">Reference proteome</keyword>
<evidence type="ECO:0000256" key="8">
    <source>
        <dbReference type="RuleBase" id="RU368122"/>
    </source>
</evidence>
<dbReference type="Gene3D" id="2.70.50.70">
    <property type="match status" value="1"/>
</dbReference>
<dbReference type="STRING" id="71717.A0A4Y7SX46"/>
<keyword evidence="9" id="KW-0732">Signal</keyword>
<keyword evidence="5 8" id="KW-0119">Carbohydrate metabolism</keyword>
<dbReference type="GO" id="GO:0008810">
    <property type="term" value="F:cellulase activity"/>
    <property type="evidence" value="ECO:0007669"/>
    <property type="project" value="UniProtKB-UniRule"/>
</dbReference>
<proteinExistence type="inferred from homology"/>
<comment type="function">
    <text evidence="8">Lytic polysaccharide monooxygenase (LMPO) that depolymerizes crystalline and amorphous polysaccharides via the oxidation of scissile alpha- or beta-(1-4)-glycosidic bonds, yielding C1 and/or C4 oxidation products. Catalysis by LPMOs requires the reduction of the active-site copper from Cu(II) to Cu(I) by a reducing agent and H(2)O(2) or O(2) as a cosubstrate.</text>
</comment>
<dbReference type="Proteomes" id="UP000298030">
    <property type="component" value="Unassembled WGS sequence"/>
</dbReference>
<evidence type="ECO:0000256" key="9">
    <source>
        <dbReference type="SAM" id="SignalP"/>
    </source>
</evidence>
<evidence type="ECO:0000256" key="3">
    <source>
        <dbReference type="ARBA" id="ARBA00023001"/>
    </source>
</evidence>
<evidence type="ECO:0000256" key="6">
    <source>
        <dbReference type="ARBA" id="ARBA00023326"/>
    </source>
</evidence>
<keyword evidence="2 8" id="KW-0964">Secreted</keyword>
<dbReference type="PANTHER" id="PTHR33353:SF17">
    <property type="entry name" value="ENDO-BETA-1,4-GLUCANASE D"/>
    <property type="match status" value="1"/>
</dbReference>
<evidence type="ECO:0000259" key="10">
    <source>
        <dbReference type="Pfam" id="PF03443"/>
    </source>
</evidence>
<comment type="subcellular location">
    <subcellularLocation>
        <location evidence="1 8">Secreted</location>
    </subcellularLocation>
</comment>
<name>A0A4Y7SX46_COPMI</name>
<evidence type="ECO:0000256" key="4">
    <source>
        <dbReference type="ARBA" id="ARBA00023157"/>
    </source>
</evidence>
<dbReference type="Pfam" id="PF03443">
    <property type="entry name" value="AA9"/>
    <property type="match status" value="1"/>
</dbReference>
<dbReference type="CDD" id="cd21175">
    <property type="entry name" value="LPMO_AA9"/>
    <property type="match status" value="1"/>
</dbReference>
<evidence type="ECO:0000256" key="1">
    <source>
        <dbReference type="ARBA" id="ARBA00004613"/>
    </source>
</evidence>
<dbReference type="GO" id="GO:0005576">
    <property type="term" value="C:extracellular region"/>
    <property type="evidence" value="ECO:0007669"/>
    <property type="project" value="UniProtKB-SubCell"/>
</dbReference>
<gene>
    <name evidence="11" type="ORF">FA13DRAFT_1894368</name>
</gene>
<evidence type="ECO:0000313" key="11">
    <source>
        <dbReference type="EMBL" id="TEB26281.1"/>
    </source>
</evidence>
<dbReference type="InterPro" id="IPR049892">
    <property type="entry name" value="AA9"/>
</dbReference>
<comment type="catalytic activity">
    <reaction evidence="8">
        <text>[(1-&gt;4)-beta-D-glucosyl]n+m + reduced acceptor + O2 = 4-dehydro-beta-D-glucosyl-[(1-&gt;4)-beta-D-glucosyl]n-1 + [(1-&gt;4)-beta-D-glucosyl]m + acceptor + H2O.</text>
        <dbReference type="EC" id="1.14.99.56"/>
    </reaction>
</comment>
<dbReference type="GO" id="GO:0030248">
    <property type="term" value="F:cellulose binding"/>
    <property type="evidence" value="ECO:0007669"/>
    <property type="project" value="UniProtKB-UniRule"/>
</dbReference>
<keyword evidence="4 8" id="KW-1015">Disulfide bond</keyword>
<reference evidence="11 12" key="1">
    <citation type="journal article" date="2019" name="Nat. Ecol. Evol.">
        <title>Megaphylogeny resolves global patterns of mushroom evolution.</title>
        <authorList>
            <person name="Varga T."/>
            <person name="Krizsan K."/>
            <person name="Foldi C."/>
            <person name="Dima B."/>
            <person name="Sanchez-Garcia M."/>
            <person name="Sanchez-Ramirez S."/>
            <person name="Szollosi G.J."/>
            <person name="Szarkandi J.G."/>
            <person name="Papp V."/>
            <person name="Albert L."/>
            <person name="Andreopoulos W."/>
            <person name="Angelini C."/>
            <person name="Antonin V."/>
            <person name="Barry K.W."/>
            <person name="Bougher N.L."/>
            <person name="Buchanan P."/>
            <person name="Buyck B."/>
            <person name="Bense V."/>
            <person name="Catcheside P."/>
            <person name="Chovatia M."/>
            <person name="Cooper J."/>
            <person name="Damon W."/>
            <person name="Desjardin D."/>
            <person name="Finy P."/>
            <person name="Geml J."/>
            <person name="Haridas S."/>
            <person name="Hughes K."/>
            <person name="Justo A."/>
            <person name="Karasinski D."/>
            <person name="Kautmanova I."/>
            <person name="Kiss B."/>
            <person name="Kocsube S."/>
            <person name="Kotiranta H."/>
            <person name="LaButti K.M."/>
            <person name="Lechner B.E."/>
            <person name="Liimatainen K."/>
            <person name="Lipzen A."/>
            <person name="Lukacs Z."/>
            <person name="Mihaltcheva S."/>
            <person name="Morgado L.N."/>
            <person name="Niskanen T."/>
            <person name="Noordeloos M.E."/>
            <person name="Ohm R.A."/>
            <person name="Ortiz-Santana B."/>
            <person name="Ovrebo C."/>
            <person name="Racz N."/>
            <person name="Riley R."/>
            <person name="Savchenko A."/>
            <person name="Shiryaev A."/>
            <person name="Soop K."/>
            <person name="Spirin V."/>
            <person name="Szebenyi C."/>
            <person name="Tomsovsky M."/>
            <person name="Tulloss R.E."/>
            <person name="Uehling J."/>
            <person name="Grigoriev I.V."/>
            <person name="Vagvolgyi C."/>
            <person name="Papp T."/>
            <person name="Martin F.M."/>
            <person name="Miettinen O."/>
            <person name="Hibbett D.S."/>
            <person name="Nagy L.G."/>
        </authorList>
    </citation>
    <scope>NUCLEOTIDE SEQUENCE [LARGE SCALE GENOMIC DNA]</scope>
    <source>
        <strain evidence="11 12">FP101781</strain>
    </source>
</reference>
<organism evidence="11 12">
    <name type="scientific">Coprinellus micaceus</name>
    <name type="common">Glistening ink-cap mushroom</name>
    <name type="synonym">Coprinus micaceus</name>
    <dbReference type="NCBI Taxonomy" id="71717"/>
    <lineage>
        <taxon>Eukaryota</taxon>
        <taxon>Fungi</taxon>
        <taxon>Dikarya</taxon>
        <taxon>Basidiomycota</taxon>
        <taxon>Agaricomycotina</taxon>
        <taxon>Agaricomycetes</taxon>
        <taxon>Agaricomycetidae</taxon>
        <taxon>Agaricales</taxon>
        <taxon>Agaricineae</taxon>
        <taxon>Psathyrellaceae</taxon>
        <taxon>Coprinellus</taxon>
    </lineage>
</organism>
<dbReference type="AlphaFoldDB" id="A0A4Y7SX46"/>
<feature type="domain" description="Auxiliary Activity family 9 catalytic" evidence="10">
    <location>
        <begin position="20"/>
        <end position="225"/>
    </location>
</feature>
<comment type="domain">
    <text evidence="8">Has a modular structure: an endo-beta-1,4-glucanase catalytic module at the N-terminus, a linker rich in serines and threonines, and a C-terminal carbohydrate-binding module (CBM).</text>
</comment>
<feature type="signal peptide" evidence="9">
    <location>
        <begin position="1"/>
        <end position="19"/>
    </location>
</feature>
<protein>
    <recommendedName>
        <fullName evidence="8">AA9 family lytic polysaccharide monooxygenase</fullName>
        <ecNumber evidence="8">1.14.99.56</ecNumber>
    </recommendedName>
    <alternativeName>
        <fullName evidence="8">Endo-beta-1,4-glucanase</fullName>
    </alternativeName>
    <alternativeName>
        <fullName evidence="8">Glycosyl hydrolase 61 family protein</fullName>
    </alternativeName>
</protein>
<comment type="similarity">
    <text evidence="7">Belongs to the polysaccharide monooxygenase AA9 family.</text>
</comment>
<dbReference type="PANTHER" id="PTHR33353">
    <property type="entry name" value="PUTATIVE (AFU_ORTHOLOGUE AFUA_1G12560)-RELATED"/>
    <property type="match status" value="1"/>
</dbReference>
<dbReference type="EC" id="1.14.99.56" evidence="8"/>
<dbReference type="OrthoDB" id="2525337at2759"/>
<comment type="caution">
    <text evidence="11">The sequence shown here is derived from an EMBL/GenBank/DDBJ whole genome shotgun (WGS) entry which is preliminary data.</text>
</comment>
<keyword evidence="6 8" id="KW-0624">Polysaccharide degradation</keyword>
<evidence type="ECO:0000256" key="2">
    <source>
        <dbReference type="ARBA" id="ARBA00022525"/>
    </source>
</evidence>
<evidence type="ECO:0000256" key="5">
    <source>
        <dbReference type="ARBA" id="ARBA00023277"/>
    </source>
</evidence>